<organism evidence="1 2">
    <name type="scientific">Mobilitalea sibirica</name>
    <dbReference type="NCBI Taxonomy" id="1462919"/>
    <lineage>
        <taxon>Bacteria</taxon>
        <taxon>Bacillati</taxon>
        <taxon>Bacillota</taxon>
        <taxon>Clostridia</taxon>
        <taxon>Lachnospirales</taxon>
        <taxon>Lachnospiraceae</taxon>
        <taxon>Mobilitalea</taxon>
    </lineage>
</organism>
<accession>A0A8J7GX46</accession>
<dbReference type="EMBL" id="JAEAGR010000001">
    <property type="protein sequence ID" value="MBH1939624.1"/>
    <property type="molecule type" value="Genomic_DNA"/>
</dbReference>
<proteinExistence type="predicted"/>
<dbReference type="AlphaFoldDB" id="A0A8J7GX46"/>
<dbReference type="Proteomes" id="UP000623269">
    <property type="component" value="Unassembled WGS sequence"/>
</dbReference>
<reference evidence="1" key="1">
    <citation type="submission" date="2020-12" db="EMBL/GenBank/DDBJ databases">
        <title>M. sibirica DSM 26468T genome.</title>
        <authorList>
            <person name="Thieme N."/>
            <person name="Rettenmaier R."/>
            <person name="Zverlov V."/>
            <person name="Liebl W."/>
        </authorList>
    </citation>
    <scope>NUCLEOTIDE SEQUENCE</scope>
    <source>
        <strain evidence="1">DSM 26468</strain>
    </source>
</reference>
<comment type="caution">
    <text evidence="1">The sequence shown here is derived from an EMBL/GenBank/DDBJ whole genome shotgun (WGS) entry which is preliminary data.</text>
</comment>
<evidence type="ECO:0000313" key="2">
    <source>
        <dbReference type="Proteomes" id="UP000623269"/>
    </source>
</evidence>
<dbReference type="RefSeq" id="WP_197659832.1">
    <property type="nucleotide sequence ID" value="NZ_JAEAGR010000001.1"/>
</dbReference>
<sequence>MKKMNRKRIVLIVTMLLLSMVIVSSFRERTARACIPLLDIESNLEHLSKASNVKKTAYQTKEISSTHLQNKSIGYEKIIIRYKDNALTIEHGQDKVKLDKEGLQVNNEGKSVNISKNGLHIADGENHVDISMDGIFIKDGTLGNSVSIDLDSLQFDIDYGNGKVLLSEFLTKELPEIITDVKNKNNWIDFEDDINLLTSTILINGEIREFKISMKDGYLVTKNCSEDYTDVSGLTLIKTETDNKGNEFRYYEK</sequence>
<keyword evidence="2" id="KW-1185">Reference proteome</keyword>
<name>A0A8J7GX46_9FIRM</name>
<evidence type="ECO:0000313" key="1">
    <source>
        <dbReference type="EMBL" id="MBH1939624.1"/>
    </source>
</evidence>
<protein>
    <submittedName>
        <fullName evidence="1">Uncharacterized protein</fullName>
    </submittedName>
</protein>
<gene>
    <name evidence="1" type="ORF">I5677_01795</name>
</gene>